<feature type="transmembrane region" description="Helical" evidence="1">
    <location>
        <begin position="317"/>
        <end position="336"/>
    </location>
</feature>
<comment type="caution">
    <text evidence="2">The sequence shown here is derived from an EMBL/GenBank/DDBJ whole genome shotgun (WGS) entry which is preliminary data.</text>
</comment>
<feature type="transmembrane region" description="Helical" evidence="1">
    <location>
        <begin position="209"/>
        <end position="229"/>
    </location>
</feature>
<sequence>MYKKEKKVYLFLSILIVVIGIILPSIRCIYGSIFESIETKQYNRQIVGEILAGTKIEQEIYLPNNIKKYGIMFATYARPNSGSIKIELEQGDKKIEELLDVSSISDNSIYYLNIDRKKFDEGIAKLSITGIDGVEGNAITIYTSDDVSLGKLTIDGDELDRGIIQNIKYETFNLIAKIQILIFIVLIFCVSYIIYILNFTKENLKTSRILFFMTALTSFLILNIKAPILTFQVEPFAELANNFYINGTTRSMAENIMLPDAGYWPLLQRIVSIFVIKILRATPNMSVYLMQNFSIWFISIISALFCLDKFSKYGSRIFRFTISIIISTCSIVYIYYDSHSFINFSYYGIVFIILMSMINLNKISKKALTLIIMFSALICISKSYFVILIPIIILIYIFKRKQLTKRYKFYFSSILLANLVQIIYTSRNIDQWIKPNEKSLNILKLLKSTIYHLVQQVIEYVYPKLSDIYNVQLLNIIFLMLMFLFCAFLIYYTYKVKINEKYILFGLLLLIFGTSMFNVVTTVWNSDVSFLFNHGEKLMRHSIFIQLGLIFITILTIYIIKLILEKKLYKDSCTNILIEGKYLNKFFKIVYLFMSIILISRFTIFDNNNIDNNKICFSDWTIYSKMFENDKYLIPINPHPWTLSKNCEQYIIGKSEEMPEFEINQKINSDINQIHEIILDKPQNIFCLYTKRLRSNNPNKIVMVGYNEKNEKIVQSVQVNNKDRLYVGFVLEDVKEVYKIEFFDEDMNGVYVQPQFIFGVSR</sequence>
<keyword evidence="1" id="KW-0472">Membrane</keyword>
<feature type="transmembrane region" description="Helical" evidence="1">
    <location>
        <begin position="7"/>
        <end position="26"/>
    </location>
</feature>
<feature type="transmembrane region" description="Helical" evidence="1">
    <location>
        <begin position="544"/>
        <end position="564"/>
    </location>
</feature>
<evidence type="ECO:0008006" key="4">
    <source>
        <dbReference type="Google" id="ProtNLM"/>
    </source>
</evidence>
<dbReference type="Proteomes" id="UP000277570">
    <property type="component" value="Unassembled WGS sequence"/>
</dbReference>
<feature type="transmembrane region" description="Helical" evidence="1">
    <location>
        <begin position="261"/>
        <end position="279"/>
    </location>
</feature>
<feature type="transmembrane region" description="Helical" evidence="1">
    <location>
        <begin position="585"/>
        <end position="604"/>
    </location>
</feature>
<feature type="transmembrane region" description="Helical" evidence="1">
    <location>
        <begin position="409"/>
        <end position="426"/>
    </location>
</feature>
<feature type="transmembrane region" description="Helical" evidence="1">
    <location>
        <begin position="343"/>
        <end position="361"/>
    </location>
</feature>
<keyword evidence="3" id="KW-1185">Reference proteome</keyword>
<feature type="transmembrane region" description="Helical" evidence="1">
    <location>
        <begin position="178"/>
        <end position="197"/>
    </location>
</feature>
<evidence type="ECO:0000313" key="2">
    <source>
        <dbReference type="EMBL" id="VDG69840.1"/>
    </source>
</evidence>
<feature type="transmembrane region" description="Helical" evidence="1">
    <location>
        <begin position="367"/>
        <end position="397"/>
    </location>
</feature>
<dbReference type="EMBL" id="UYIN01000001">
    <property type="protein sequence ID" value="VDG69840.1"/>
    <property type="molecule type" value="Genomic_DNA"/>
</dbReference>
<feature type="transmembrane region" description="Helical" evidence="1">
    <location>
        <begin position="473"/>
        <end position="492"/>
    </location>
</feature>
<reference evidence="2 3" key="1">
    <citation type="submission" date="2018-11" db="EMBL/GenBank/DDBJ databases">
        <authorList>
            <consortium name="Pathogen Informatics"/>
        </authorList>
    </citation>
    <scope>NUCLEOTIDE SEQUENCE [LARGE SCALE GENOMIC DNA]</scope>
    <source>
        <strain evidence="2 3">NCTC10913</strain>
    </source>
</reference>
<evidence type="ECO:0000256" key="1">
    <source>
        <dbReference type="SAM" id="Phobius"/>
    </source>
</evidence>
<keyword evidence="1" id="KW-1133">Transmembrane helix</keyword>
<feature type="transmembrane region" description="Helical" evidence="1">
    <location>
        <begin position="504"/>
        <end position="524"/>
    </location>
</feature>
<accession>A0ABY6SNW8</accession>
<protein>
    <recommendedName>
        <fullName evidence="4">Transmembrane protein</fullName>
    </recommendedName>
</protein>
<evidence type="ECO:0000313" key="3">
    <source>
        <dbReference type="Proteomes" id="UP000277570"/>
    </source>
</evidence>
<proteinExistence type="predicted"/>
<gene>
    <name evidence="2" type="ORF">NCTC10913_00479</name>
</gene>
<organism evidence="2 3">
    <name type="scientific">Clostridium carnis</name>
    <dbReference type="NCBI Taxonomy" id="1530"/>
    <lineage>
        <taxon>Bacteria</taxon>
        <taxon>Bacillati</taxon>
        <taxon>Bacillota</taxon>
        <taxon>Clostridia</taxon>
        <taxon>Eubacteriales</taxon>
        <taxon>Clostridiaceae</taxon>
        <taxon>Clostridium</taxon>
    </lineage>
</organism>
<keyword evidence="1" id="KW-0812">Transmembrane</keyword>
<name>A0ABY6SNW8_9CLOT</name>
<dbReference type="RefSeq" id="WP_125147723.1">
    <property type="nucleotide sequence ID" value="NZ_UYIN01000001.1"/>
</dbReference>
<feature type="transmembrane region" description="Helical" evidence="1">
    <location>
        <begin position="286"/>
        <end position="305"/>
    </location>
</feature>